<reference evidence="2" key="1">
    <citation type="submission" date="2018-05" db="EMBL/GenBank/DDBJ databases">
        <authorList>
            <person name="Lanie J.A."/>
            <person name="Ng W.-L."/>
            <person name="Kazmierczak K.M."/>
            <person name="Andrzejewski T.M."/>
            <person name="Davidsen T.M."/>
            <person name="Wayne K.J."/>
            <person name="Tettelin H."/>
            <person name="Glass J.I."/>
            <person name="Rusch D."/>
            <person name="Podicherti R."/>
            <person name="Tsui H.-C.T."/>
            <person name="Winkler M.E."/>
        </authorList>
    </citation>
    <scope>NUCLEOTIDE SEQUENCE</scope>
</reference>
<dbReference type="SUPFAM" id="SSF53474">
    <property type="entry name" value="alpha/beta-Hydrolases"/>
    <property type="match status" value="1"/>
</dbReference>
<accession>A0A382PKV4</accession>
<protein>
    <recommendedName>
        <fullName evidence="1">Peptidase S9 prolyl oligopeptidase catalytic domain-containing protein</fullName>
    </recommendedName>
</protein>
<dbReference type="Pfam" id="PF00326">
    <property type="entry name" value="Peptidase_S9"/>
    <property type="match status" value="1"/>
</dbReference>
<feature type="domain" description="Peptidase S9 prolyl oligopeptidase catalytic" evidence="1">
    <location>
        <begin position="8"/>
        <end position="62"/>
    </location>
</feature>
<dbReference type="GO" id="GO:0006508">
    <property type="term" value="P:proteolysis"/>
    <property type="evidence" value="ECO:0007669"/>
    <property type="project" value="InterPro"/>
</dbReference>
<gene>
    <name evidence="2" type="ORF">METZ01_LOCUS326877</name>
</gene>
<dbReference type="InterPro" id="IPR029058">
    <property type="entry name" value="AB_hydrolase_fold"/>
</dbReference>
<dbReference type="AlphaFoldDB" id="A0A382PKV4"/>
<dbReference type="GO" id="GO:0008236">
    <property type="term" value="F:serine-type peptidase activity"/>
    <property type="evidence" value="ECO:0007669"/>
    <property type="project" value="InterPro"/>
</dbReference>
<dbReference type="EMBL" id="UINC01108141">
    <property type="protein sequence ID" value="SVC74023.1"/>
    <property type="molecule type" value="Genomic_DNA"/>
</dbReference>
<dbReference type="Gene3D" id="3.40.50.1820">
    <property type="entry name" value="alpha/beta hydrolase"/>
    <property type="match status" value="1"/>
</dbReference>
<evidence type="ECO:0000313" key="2">
    <source>
        <dbReference type="EMBL" id="SVC74023.1"/>
    </source>
</evidence>
<sequence>MVGIETTADEIKSRPPVLLVHGDSDDLISPDAMFEAAQNLALSAVSVQWHICSNLGHGIDQSGLDIGGRFLRDCFTGMA</sequence>
<dbReference type="InterPro" id="IPR001375">
    <property type="entry name" value="Peptidase_S9_cat"/>
</dbReference>
<organism evidence="2">
    <name type="scientific">marine metagenome</name>
    <dbReference type="NCBI Taxonomy" id="408172"/>
    <lineage>
        <taxon>unclassified sequences</taxon>
        <taxon>metagenomes</taxon>
        <taxon>ecological metagenomes</taxon>
    </lineage>
</organism>
<name>A0A382PKV4_9ZZZZ</name>
<evidence type="ECO:0000259" key="1">
    <source>
        <dbReference type="Pfam" id="PF00326"/>
    </source>
</evidence>
<proteinExistence type="predicted"/>